<feature type="transmembrane region" description="Helical" evidence="2">
    <location>
        <begin position="237"/>
        <end position="264"/>
    </location>
</feature>
<evidence type="ECO:0000256" key="1">
    <source>
        <dbReference type="SAM" id="MobiDB-lite"/>
    </source>
</evidence>
<feature type="transmembrane region" description="Helical" evidence="2">
    <location>
        <begin position="62"/>
        <end position="80"/>
    </location>
</feature>
<keyword evidence="2" id="KW-0472">Membrane</keyword>
<feature type="transmembrane region" description="Helical" evidence="2">
    <location>
        <begin position="276"/>
        <end position="295"/>
    </location>
</feature>
<feature type="transmembrane region" description="Helical" evidence="2">
    <location>
        <begin position="147"/>
        <end position="173"/>
    </location>
</feature>
<dbReference type="Proteomes" id="UP000007517">
    <property type="component" value="Chromosome"/>
</dbReference>
<evidence type="ECO:0000256" key="2">
    <source>
        <dbReference type="SAM" id="Phobius"/>
    </source>
</evidence>
<feature type="transmembrane region" description="Helical" evidence="2">
    <location>
        <begin position="116"/>
        <end position="135"/>
    </location>
</feature>
<proteinExistence type="predicted"/>
<gene>
    <name evidence="3" type="ordered locus">BLASA_0410</name>
</gene>
<dbReference type="EMBL" id="FO117623">
    <property type="protein sequence ID" value="CCG01381.1"/>
    <property type="molecule type" value="Genomic_DNA"/>
</dbReference>
<name>H6RN28_BLASD</name>
<evidence type="ECO:0008006" key="5">
    <source>
        <dbReference type="Google" id="ProtNLM"/>
    </source>
</evidence>
<feature type="region of interest" description="Disordered" evidence="1">
    <location>
        <begin position="1"/>
        <end position="31"/>
    </location>
</feature>
<evidence type="ECO:0000313" key="3">
    <source>
        <dbReference type="EMBL" id="CCG01381.1"/>
    </source>
</evidence>
<keyword evidence="2" id="KW-0812">Transmembrane</keyword>
<organism evidence="3 4">
    <name type="scientific">Blastococcus saxobsidens (strain DD2)</name>
    <dbReference type="NCBI Taxonomy" id="1146883"/>
    <lineage>
        <taxon>Bacteria</taxon>
        <taxon>Bacillati</taxon>
        <taxon>Actinomycetota</taxon>
        <taxon>Actinomycetes</taxon>
        <taxon>Geodermatophilales</taxon>
        <taxon>Geodermatophilaceae</taxon>
        <taxon>Blastococcus</taxon>
    </lineage>
</organism>
<keyword evidence="2" id="KW-1133">Transmembrane helix</keyword>
<feature type="transmembrane region" description="Helical" evidence="2">
    <location>
        <begin position="363"/>
        <end position="383"/>
    </location>
</feature>
<feature type="transmembrane region" description="Helical" evidence="2">
    <location>
        <begin position="37"/>
        <end position="56"/>
    </location>
</feature>
<feature type="transmembrane region" description="Helical" evidence="2">
    <location>
        <begin position="92"/>
        <end position="110"/>
    </location>
</feature>
<dbReference type="KEGG" id="bsd:BLASA_0410"/>
<evidence type="ECO:0000313" key="4">
    <source>
        <dbReference type="Proteomes" id="UP000007517"/>
    </source>
</evidence>
<feature type="transmembrane region" description="Helical" evidence="2">
    <location>
        <begin position="207"/>
        <end position="230"/>
    </location>
</feature>
<dbReference type="HOGENOM" id="CLU_040021_0_0_11"/>
<dbReference type="AlphaFoldDB" id="H6RN28"/>
<reference evidence="3 4" key="1">
    <citation type="journal article" date="2012" name="J. Bacteriol.">
        <title>Genome Sequence of Blastococcus saxobsidens DD2, a Stone-Inhabiting Bacterium.</title>
        <authorList>
            <person name="Chouaia B."/>
            <person name="Crotti E."/>
            <person name="Brusetti L."/>
            <person name="Daffonchio D."/>
            <person name="Essoussi I."/>
            <person name="Nouioui I."/>
            <person name="Sbissi I."/>
            <person name="Ghodhbane-Gtari F."/>
            <person name="Gtari M."/>
            <person name="Vacherie B."/>
            <person name="Barbe V."/>
            <person name="Medigue C."/>
            <person name="Gury J."/>
            <person name="Pujic P."/>
            <person name="Normand P."/>
        </authorList>
    </citation>
    <scope>NUCLEOTIDE SEQUENCE [LARGE SCALE GENOMIC DNA]</scope>
    <source>
        <strain evidence="3 4">DD2</strain>
    </source>
</reference>
<protein>
    <recommendedName>
        <fullName evidence="5">O-antigen ligase family protein</fullName>
    </recommendedName>
</protein>
<reference evidence="4" key="2">
    <citation type="submission" date="2012-02" db="EMBL/GenBank/DDBJ databases">
        <title>Complete genome sequence of Blastococcus saxobsidens strain DD2.</title>
        <authorList>
            <person name="Genoscope."/>
        </authorList>
    </citation>
    <scope>NUCLEOTIDE SEQUENCE [LARGE SCALE GENOMIC DNA]</scope>
    <source>
        <strain evidence="4">DD2</strain>
    </source>
</reference>
<accession>H6RN28</accession>
<feature type="transmembrane region" description="Helical" evidence="2">
    <location>
        <begin position="395"/>
        <end position="419"/>
    </location>
</feature>
<keyword evidence="4" id="KW-1185">Reference proteome</keyword>
<sequence length="459" mass="48439">MTPADRPARPSVRSHRETHGGTGPGSGPVLAGRGPRVSTVVIGTLALILLVQRLVLPVGPSPVQLSILVAYGALALLLLTGQARADRMRAELFMLAVALCLVATLTAAAMGSTPSLPSLGLLILLYLLWIYRVVPEATASLITVARGFVWMMLVFASVGIVQLVSQFVGVWSYTDYVGEFLPPVLIDDSFNSSIPVVYGSPVHKANAFVFLEPSFFSQFTALGAVVAVVTRAPAWQVLVLVGGVFSAVSGTGLIVLLVGGLLIAVRAGWLIRPVHVGALALAAVGLLASPVAPLLTRRMGETSQVGSSGYLRFVQPYAEVAGALREDPIRFLMGYGAGSVDRLLPSGREGREPVVYTIIPKLVFEYGLVAGGVLALFIVLVLLDRGAWRVVPGTVLVMIFLLSGSLLQPHTVVTAWLLTGLWAGGAGRRLDQLDRSRLLADEGTDRGVGLPAPRGRLLL</sequence>
<dbReference type="eggNOG" id="ENOG502ZD8M">
    <property type="taxonomic scope" value="Bacteria"/>
</dbReference>
<dbReference type="STRING" id="1146883.BLASA_0410"/>